<evidence type="ECO:0000256" key="8">
    <source>
        <dbReference type="ARBA" id="ARBA00023012"/>
    </source>
</evidence>
<evidence type="ECO:0000256" key="3">
    <source>
        <dbReference type="ARBA" id="ARBA00022553"/>
    </source>
</evidence>
<evidence type="ECO:0000259" key="10">
    <source>
        <dbReference type="PROSITE" id="PS50109"/>
    </source>
</evidence>
<dbReference type="InterPro" id="IPR003661">
    <property type="entry name" value="HisK_dim/P_dom"/>
</dbReference>
<evidence type="ECO:0000256" key="7">
    <source>
        <dbReference type="ARBA" id="ARBA00022840"/>
    </source>
</evidence>
<dbReference type="Pfam" id="PF00512">
    <property type="entry name" value="HisKA"/>
    <property type="match status" value="1"/>
</dbReference>
<dbReference type="InterPro" id="IPR036890">
    <property type="entry name" value="HATPase_C_sf"/>
</dbReference>
<dbReference type="EMBL" id="AP011676">
    <property type="protein sequence ID" value="BAL54043.1"/>
    <property type="molecule type" value="Genomic_DNA"/>
</dbReference>
<keyword evidence="7" id="KW-0067">ATP-binding</keyword>
<evidence type="ECO:0000256" key="6">
    <source>
        <dbReference type="ARBA" id="ARBA00022777"/>
    </source>
</evidence>
<dbReference type="FunFam" id="3.30.565.10:FF:000006">
    <property type="entry name" value="Sensor histidine kinase WalK"/>
    <property type="match status" value="1"/>
</dbReference>
<keyword evidence="4" id="KW-0808">Transferase</keyword>
<evidence type="ECO:0000256" key="4">
    <source>
        <dbReference type="ARBA" id="ARBA00022679"/>
    </source>
</evidence>
<organism evidence="11">
    <name type="scientific">uncultured Planctomycetota bacterium</name>
    <dbReference type="NCBI Taxonomy" id="120965"/>
    <lineage>
        <taxon>Bacteria</taxon>
        <taxon>Pseudomonadati</taxon>
        <taxon>Planctomycetota</taxon>
        <taxon>environmental samples</taxon>
    </lineage>
</organism>
<comment type="catalytic activity">
    <reaction evidence="1">
        <text>ATP + protein L-histidine = ADP + protein N-phospho-L-histidine.</text>
        <dbReference type="EC" id="2.7.13.3"/>
    </reaction>
</comment>
<dbReference type="PROSITE" id="PS50109">
    <property type="entry name" value="HIS_KIN"/>
    <property type="match status" value="1"/>
</dbReference>
<evidence type="ECO:0000256" key="9">
    <source>
        <dbReference type="SAM" id="MobiDB-lite"/>
    </source>
</evidence>
<evidence type="ECO:0000256" key="2">
    <source>
        <dbReference type="ARBA" id="ARBA00012438"/>
    </source>
</evidence>
<reference evidence="11" key="1">
    <citation type="journal article" date="2005" name="Environ. Microbiol.">
        <title>Genetic and functional properties of uncultivated thermophilic crenarchaeotes from a subsurface gold mine as revealed by analysis of genome fragments.</title>
        <authorList>
            <person name="Nunoura T."/>
            <person name="Hirayama H."/>
            <person name="Takami H."/>
            <person name="Oida H."/>
            <person name="Nishi S."/>
            <person name="Shimamura S."/>
            <person name="Suzuki Y."/>
            <person name="Inagaki F."/>
            <person name="Takai K."/>
            <person name="Nealson K.H."/>
            <person name="Horikoshi K."/>
        </authorList>
    </citation>
    <scope>NUCLEOTIDE SEQUENCE</scope>
</reference>
<dbReference type="SUPFAM" id="SSF47384">
    <property type="entry name" value="Homodimeric domain of signal transducing histidine kinase"/>
    <property type="match status" value="1"/>
</dbReference>
<dbReference type="SUPFAM" id="SSF55874">
    <property type="entry name" value="ATPase domain of HSP90 chaperone/DNA topoisomerase II/histidine kinase"/>
    <property type="match status" value="1"/>
</dbReference>
<protein>
    <recommendedName>
        <fullName evidence="2">histidine kinase</fullName>
        <ecNumber evidence="2">2.7.13.3</ecNumber>
    </recommendedName>
</protein>
<accession>H5SD07</accession>
<dbReference type="SMART" id="SM00388">
    <property type="entry name" value="HisKA"/>
    <property type="match status" value="1"/>
</dbReference>
<dbReference type="PANTHER" id="PTHR43065">
    <property type="entry name" value="SENSOR HISTIDINE KINASE"/>
    <property type="match status" value="1"/>
</dbReference>
<evidence type="ECO:0000256" key="1">
    <source>
        <dbReference type="ARBA" id="ARBA00000085"/>
    </source>
</evidence>
<dbReference type="SMART" id="SM00387">
    <property type="entry name" value="HATPase_c"/>
    <property type="match status" value="1"/>
</dbReference>
<dbReference type="InterPro" id="IPR003594">
    <property type="entry name" value="HATPase_dom"/>
</dbReference>
<dbReference type="InterPro" id="IPR036097">
    <property type="entry name" value="HisK_dim/P_sf"/>
</dbReference>
<dbReference type="Gene3D" id="3.30.565.10">
    <property type="entry name" value="Histidine kinase-like ATPase, C-terminal domain"/>
    <property type="match status" value="1"/>
</dbReference>
<keyword evidence="8" id="KW-0902">Two-component regulatory system</keyword>
<feature type="domain" description="Histidine kinase" evidence="10">
    <location>
        <begin position="35"/>
        <end position="248"/>
    </location>
</feature>
<dbReference type="Gene3D" id="1.10.287.130">
    <property type="match status" value="1"/>
</dbReference>
<evidence type="ECO:0000313" key="11">
    <source>
        <dbReference type="EMBL" id="BAL54043.1"/>
    </source>
</evidence>
<dbReference type="Pfam" id="PF02518">
    <property type="entry name" value="HATPase_c"/>
    <property type="match status" value="1"/>
</dbReference>
<reference evidence="11" key="2">
    <citation type="journal article" date="2012" name="PLoS ONE">
        <title>A Deeply Branching Thermophilic Bacterium with an Ancient Acetyl-CoA Pathway Dominates a Subsurface Ecosystem.</title>
        <authorList>
            <person name="Takami H."/>
            <person name="Noguchi H."/>
            <person name="Takaki Y."/>
            <person name="Uchiyama I."/>
            <person name="Toyoda A."/>
            <person name="Nishi S."/>
            <person name="Chee G.-J."/>
            <person name="Arai W."/>
            <person name="Nunoura T."/>
            <person name="Itoh T."/>
            <person name="Hattori M."/>
            <person name="Takai K."/>
        </authorList>
    </citation>
    <scope>NUCLEOTIDE SEQUENCE</scope>
</reference>
<name>H5SD07_9BACT</name>
<keyword evidence="3" id="KW-0597">Phosphoprotein</keyword>
<sequence>MIQSAENGTASQLEQLRQQVLRLQKLSQIGLLTSSITHEFNNLLTTIINFAKLGLQADSEQERQDALQRILKAGQRGSVICNSLLGLIRRGSVKREMTDIVALIEDVLALVERDLQKHQIRLEKDYQSRPIAPVVAGQIQQLLLNLVTNARQAMPHGGRLRIQVRENAATDMVEIVVQDTGVGIPADRLRLIFEPFYSTKRPDEQGHGGTGLGLTICRQIIEAHQGRMRVESQVGRGTTFTVKLPRQLPRMGYEPEAQDTSANKSLH</sequence>
<keyword evidence="5" id="KW-0547">Nucleotide-binding</keyword>
<dbReference type="GO" id="GO:0005524">
    <property type="term" value="F:ATP binding"/>
    <property type="evidence" value="ECO:0007669"/>
    <property type="project" value="UniProtKB-KW"/>
</dbReference>
<feature type="region of interest" description="Disordered" evidence="9">
    <location>
        <begin position="246"/>
        <end position="267"/>
    </location>
</feature>
<proteinExistence type="predicted"/>
<keyword evidence="6 11" id="KW-0418">Kinase</keyword>
<dbReference type="InterPro" id="IPR004358">
    <property type="entry name" value="Sig_transdc_His_kin-like_C"/>
</dbReference>
<evidence type="ECO:0000256" key="5">
    <source>
        <dbReference type="ARBA" id="ARBA00022741"/>
    </source>
</evidence>
<dbReference type="GO" id="GO:0000155">
    <property type="term" value="F:phosphorelay sensor kinase activity"/>
    <property type="evidence" value="ECO:0007669"/>
    <property type="project" value="InterPro"/>
</dbReference>
<dbReference type="EC" id="2.7.13.3" evidence="2"/>
<dbReference type="PANTHER" id="PTHR43065:SF46">
    <property type="entry name" value="C4-DICARBOXYLATE TRANSPORT SENSOR PROTEIN DCTB"/>
    <property type="match status" value="1"/>
</dbReference>
<dbReference type="PRINTS" id="PR00344">
    <property type="entry name" value="BCTRLSENSOR"/>
</dbReference>
<dbReference type="AlphaFoldDB" id="H5SD07"/>
<gene>
    <name evidence="11" type="ORF">HGMM_F12C05C26</name>
</gene>
<dbReference type="InterPro" id="IPR005467">
    <property type="entry name" value="His_kinase_dom"/>
</dbReference>
<feature type="compositionally biased region" description="Polar residues" evidence="9">
    <location>
        <begin position="258"/>
        <end position="267"/>
    </location>
</feature>